<name>A0ACC2JQW2_9PEZI</name>
<comment type="caution">
    <text evidence="1">The sequence shown here is derived from an EMBL/GenBank/DDBJ whole genome shotgun (WGS) entry which is preliminary data.</text>
</comment>
<evidence type="ECO:0000313" key="1">
    <source>
        <dbReference type="EMBL" id="KAJ8129835.1"/>
    </source>
</evidence>
<dbReference type="EMBL" id="JAPUUL010000647">
    <property type="protein sequence ID" value="KAJ8129835.1"/>
    <property type="molecule type" value="Genomic_DNA"/>
</dbReference>
<accession>A0ACC2JQW2</accession>
<dbReference type="Proteomes" id="UP001153332">
    <property type="component" value="Unassembled WGS sequence"/>
</dbReference>
<sequence>MPKRLLRYVLSKLDYFETDALDLDKIDVAWGQAGHLTWQDKLERLLQLPPSIEIQKAKVLVLRVTVPAAIHSSPIHVEADGVEIKLRIVPPEEQKSARRGTPRRRDSRKNSVSLEDEPVPHAIDLAQSFLETQPRKEKEELQAALNAETQDLAASVASSDDGSEDDYSLGTGQPLSLPAFLADFLQGMVDRLEFAIKGVTCHLDVEVPVEAGSSPTEKVTLQLAIDEINAEGVTTTQIGDSTADVGSMPIHKEGKRYVELNKLRASLISEADVFSALSRTSSMPSSAGATSPAWLTR</sequence>
<reference evidence="1" key="1">
    <citation type="submission" date="2022-12" db="EMBL/GenBank/DDBJ databases">
        <title>Genome Sequence of Lasiodiplodia mahajangana.</title>
        <authorList>
            <person name="Buettner E."/>
        </authorList>
    </citation>
    <scope>NUCLEOTIDE SEQUENCE</scope>
    <source>
        <strain evidence="1">VT137</strain>
    </source>
</reference>
<evidence type="ECO:0000313" key="2">
    <source>
        <dbReference type="Proteomes" id="UP001153332"/>
    </source>
</evidence>
<organism evidence="1 2">
    <name type="scientific">Lasiodiplodia mahajangana</name>
    <dbReference type="NCBI Taxonomy" id="1108764"/>
    <lineage>
        <taxon>Eukaryota</taxon>
        <taxon>Fungi</taxon>
        <taxon>Dikarya</taxon>
        <taxon>Ascomycota</taxon>
        <taxon>Pezizomycotina</taxon>
        <taxon>Dothideomycetes</taxon>
        <taxon>Dothideomycetes incertae sedis</taxon>
        <taxon>Botryosphaeriales</taxon>
        <taxon>Botryosphaeriaceae</taxon>
        <taxon>Lasiodiplodia</taxon>
    </lineage>
</organism>
<gene>
    <name evidence="1" type="ORF">O1611_g3795</name>
</gene>
<keyword evidence="2" id="KW-1185">Reference proteome</keyword>
<protein>
    <submittedName>
        <fullName evidence="1">Uncharacterized protein</fullName>
    </submittedName>
</protein>
<proteinExistence type="predicted"/>